<dbReference type="RefSeq" id="XP_006690515.1">
    <property type="nucleotide sequence ID" value="XM_006690452.1"/>
</dbReference>
<organism evidence="6">
    <name type="scientific">Candida tenuis (strain ATCC 10573 / BCRC 21748 / CBS 615 / JCM 9827 / NBRC 10315 / NRRL Y-1498 / VKM Y-70)</name>
    <name type="common">Yeast</name>
    <name type="synonym">Yamadazyma tenuis</name>
    <dbReference type="NCBI Taxonomy" id="590646"/>
    <lineage>
        <taxon>Eukaryota</taxon>
        <taxon>Fungi</taxon>
        <taxon>Dikarya</taxon>
        <taxon>Ascomycota</taxon>
        <taxon>Saccharomycotina</taxon>
        <taxon>Pichiomycetes</taxon>
        <taxon>Debaryomycetaceae</taxon>
        <taxon>Yamadazyma</taxon>
    </lineage>
</organism>
<dbReference type="GeneID" id="18248521"/>
<feature type="domain" description="NAD-dependent epimerase/dehydratase" evidence="3">
    <location>
        <begin position="4"/>
        <end position="246"/>
    </location>
</feature>
<evidence type="ECO:0000256" key="1">
    <source>
        <dbReference type="ARBA" id="ARBA00023002"/>
    </source>
</evidence>
<reference evidence="5 6" key="1">
    <citation type="journal article" date="2011" name="Proc. Natl. Acad. Sci. U.S.A.">
        <title>Comparative genomics of xylose-fermenting fungi for enhanced biofuel production.</title>
        <authorList>
            <person name="Wohlbach D.J."/>
            <person name="Kuo A."/>
            <person name="Sato T.K."/>
            <person name="Potts K.M."/>
            <person name="Salamov A.A."/>
            <person name="LaButti K.M."/>
            <person name="Sun H."/>
            <person name="Clum A."/>
            <person name="Pangilinan J.L."/>
            <person name="Lindquist E.A."/>
            <person name="Lucas S."/>
            <person name="Lapidus A."/>
            <person name="Jin M."/>
            <person name="Gunawan C."/>
            <person name="Balan V."/>
            <person name="Dale B.E."/>
            <person name="Jeffries T.W."/>
            <person name="Zinkel R."/>
            <person name="Barry K.W."/>
            <person name="Grigoriev I.V."/>
            <person name="Gasch A.P."/>
        </authorList>
    </citation>
    <scope>NUCLEOTIDE SEQUENCE [LARGE SCALE GENOMIC DNA]</scope>
    <source>
        <strain evidence="5">ATCC 10573</strain>
        <strain evidence="6">ATCC 10573 / BCRC 21748 / CBS 615 / JCM 9827 / NBRC 10315 / NRRL Y-1498 / VKM Y-70</strain>
    </source>
</reference>
<protein>
    <submittedName>
        <fullName evidence="4">NAD(P)-binding protein</fullName>
    </submittedName>
</protein>
<dbReference type="STRING" id="590646.G3BD41"/>
<dbReference type="InterPro" id="IPR001509">
    <property type="entry name" value="Epimerase_deHydtase"/>
</dbReference>
<accession>G3BD41</accession>
<dbReference type="Gene3D" id="3.40.50.720">
    <property type="entry name" value="NAD(P)-binding Rossmann-like Domain"/>
    <property type="match status" value="1"/>
</dbReference>
<dbReference type="KEGG" id="cten:18248521"/>
<dbReference type="HOGENOM" id="CLU_007383_9_2_1"/>
<name>G3BD41_CANTC</name>
<comment type="similarity">
    <text evidence="2">Belongs to the NAD(P)-dependent epimerase/dehydratase family. Dihydroflavonol-4-reductase subfamily.</text>
</comment>
<dbReference type="Proteomes" id="UP000000707">
    <property type="component" value="Unassembled WGS sequence"/>
</dbReference>
<evidence type="ECO:0000313" key="6">
    <source>
        <dbReference type="Proteomes" id="UP000000707"/>
    </source>
</evidence>
<sequence>MSKVFITGVNGYIAQHLLAQLLEKGYSVVGTVRSEEKGQELKKSFPPLEYEVVPDIAEPGAFDKALQKHHDIVGFFHNASPLILESDDIENVIIVPAIAGTLNALEAVKKYAPLVKRFVFTSSNAAIVSPTDGKDSVVTEESWCNLGRNDGATGLMGYKISKTFAERAVWDFVEKEKPNFTFNVVHPTFVFGPQAVASNAKLPLNHSANFVGKLIKLNSDDPLPPSAGAFIDVRDVAKAHIFAFETELTKLRLYMYDVKFNTQRLVDIIRANFPQLSYLPKGDASKVAEYGNLPQIQNEKTRSLVGPFISLKQSVIDTIQQLIDQHPEYVAS</sequence>
<dbReference type="PANTHER" id="PTHR10366:SF564">
    <property type="entry name" value="STEROL-4-ALPHA-CARBOXYLATE 3-DEHYDROGENASE, DECARBOXYLATING"/>
    <property type="match status" value="1"/>
</dbReference>
<evidence type="ECO:0000313" key="4">
    <source>
        <dbReference type="EMBL" id="EGV61300.1"/>
    </source>
</evidence>
<keyword evidence="1" id="KW-0560">Oxidoreductase</keyword>
<keyword evidence="6" id="KW-1185">Reference proteome</keyword>
<evidence type="ECO:0000256" key="2">
    <source>
        <dbReference type="ARBA" id="ARBA00023445"/>
    </source>
</evidence>
<gene>
    <name evidence="5" type="ORF">CANTEDRAFT_116958</name>
</gene>
<dbReference type="GO" id="GO:0016616">
    <property type="term" value="F:oxidoreductase activity, acting on the CH-OH group of donors, NAD or NADP as acceptor"/>
    <property type="evidence" value="ECO:0007669"/>
    <property type="project" value="TreeGrafter"/>
</dbReference>
<dbReference type="EMBL" id="GL996528">
    <property type="protein sequence ID" value="EGV61300.1"/>
    <property type="molecule type" value="Genomic_DNA"/>
</dbReference>
<proteinExistence type="inferred from homology"/>
<dbReference type="InterPro" id="IPR050425">
    <property type="entry name" value="NAD(P)_dehydrat-like"/>
</dbReference>
<dbReference type="Pfam" id="PF01370">
    <property type="entry name" value="Epimerase"/>
    <property type="match status" value="1"/>
</dbReference>
<dbReference type="eggNOG" id="KOG1502">
    <property type="taxonomic scope" value="Eukaryota"/>
</dbReference>
<evidence type="ECO:0000259" key="3">
    <source>
        <dbReference type="Pfam" id="PF01370"/>
    </source>
</evidence>
<dbReference type="EMBL" id="GL996528">
    <property type="protein sequence ID" value="EGV61301.1"/>
    <property type="molecule type" value="Genomic_DNA"/>
</dbReference>
<dbReference type="InterPro" id="IPR036291">
    <property type="entry name" value="NAD(P)-bd_dom_sf"/>
</dbReference>
<dbReference type="AlphaFoldDB" id="G3BD41"/>
<dbReference type="SUPFAM" id="SSF51735">
    <property type="entry name" value="NAD(P)-binding Rossmann-fold domains"/>
    <property type="match status" value="1"/>
</dbReference>
<dbReference type="PANTHER" id="PTHR10366">
    <property type="entry name" value="NAD DEPENDENT EPIMERASE/DEHYDRATASE"/>
    <property type="match status" value="1"/>
</dbReference>
<evidence type="ECO:0000313" key="5">
    <source>
        <dbReference type="EMBL" id="EGV61301.1"/>
    </source>
</evidence>
<dbReference type="OrthoDB" id="2735536at2759"/>